<name>Q2CGZ4_OCEGH</name>
<dbReference type="EMBL" id="AAOT01000007">
    <property type="protein sequence ID" value="EAR52017.1"/>
    <property type="molecule type" value="Genomic_DNA"/>
</dbReference>
<proteinExistence type="predicted"/>
<evidence type="ECO:0000313" key="1">
    <source>
        <dbReference type="EMBL" id="EAR52017.1"/>
    </source>
</evidence>
<protein>
    <submittedName>
        <fullName evidence="1">Uncharacterized protein</fullName>
    </submittedName>
</protein>
<gene>
    <name evidence="1" type="ORF">OG2516_13369</name>
</gene>
<dbReference type="STRING" id="314256.OG2516_13369"/>
<keyword evidence="2" id="KW-1185">Reference proteome</keyword>
<dbReference type="AlphaFoldDB" id="Q2CGZ4"/>
<accession>Q2CGZ4</accession>
<reference evidence="1 2" key="1">
    <citation type="journal article" date="2010" name="J. Bacteriol.">
        <title>Genome sequences of Oceanicola granulosus HTCC2516(T) and Oceanicola batsensis HTCC2597(TDelta).</title>
        <authorList>
            <person name="Thrash J.C."/>
            <person name="Cho J.C."/>
            <person name="Vergin K.L."/>
            <person name="Giovannoni S.J."/>
        </authorList>
    </citation>
    <scope>NUCLEOTIDE SEQUENCE [LARGE SCALE GENOMIC DNA]</scope>
    <source>
        <strain evidence="2">ATCC BAA-861 / DSM 15982 / KCTC 12143 / HTCC2516</strain>
    </source>
</reference>
<dbReference type="Proteomes" id="UP000003635">
    <property type="component" value="Unassembled WGS sequence"/>
</dbReference>
<sequence length="30" mass="3183">MMPPMTAARHILASAIPGARPLGLLLLTRL</sequence>
<dbReference type="HOGENOM" id="CLU_3404580_0_0_5"/>
<organism evidence="1 2">
    <name type="scientific">Oceanicola granulosus (strain ATCC BAA-861 / DSM 15982 / KCTC 12143 / HTCC2516)</name>
    <dbReference type="NCBI Taxonomy" id="314256"/>
    <lineage>
        <taxon>Bacteria</taxon>
        <taxon>Pseudomonadati</taxon>
        <taxon>Pseudomonadota</taxon>
        <taxon>Alphaproteobacteria</taxon>
        <taxon>Rhodobacterales</taxon>
        <taxon>Roseobacteraceae</taxon>
        <taxon>Oceanicola</taxon>
    </lineage>
</organism>
<evidence type="ECO:0000313" key="2">
    <source>
        <dbReference type="Proteomes" id="UP000003635"/>
    </source>
</evidence>
<comment type="caution">
    <text evidence="1">The sequence shown here is derived from an EMBL/GenBank/DDBJ whole genome shotgun (WGS) entry which is preliminary data.</text>
</comment>